<name>A0A1F6FZU5_9BACT</name>
<feature type="transmembrane region" description="Helical" evidence="1">
    <location>
        <begin position="254"/>
        <end position="287"/>
    </location>
</feature>
<sequence>MLNWLIKHKEAVFLGLFCLVFFCIYAHFNLLTIKPSGAVDNPKFSSPDETANYFWIRQFAAGQPLYYFEELNSVGNNLIHPRSVNVIDGKNAPGSFLGLIFIYGSLAKIFSLGIVPYLTPFFSALGVFFFYLLLEKIFQSRPIAVISASLLAFSPAWFYYSCRGMYHNVFFASLLIIGLYFLWKVLANRSCNNFQFLPLRGISQRGTISPPTEDLPKGDNFSANLSVNNYASDEGGSLREGQINSKFKIQNSKFFFYLLSGLLVGFALITRTSEIVWVALTVLLILILNFKKIHWPGFVLFLAAGFVPFVVLFYYNQILYGAFVSAGYRVINDVFASGGLASAGVLFQILITPFGIDPRSIFINGFSYLYQLFPIWSSLALIGAFLFAILPSAIIKLNYKKRFVYLTYCFLAAVYLLIFYGSWSITDRIDQQTLSLGTSYLRYWLPIYVISLPFIAVLFWHIAKLLIPHTFNSRQLLSVLISAGFITLLAMPTFNLVYCQTDESLFLLKNLVETRDKSALINNLIGPDDVVIVYKQADKIFFPERKKIITDLVVPADYAAVKNLVQIRNVYYYTYAPASTVAFISRRDFEPLGMALTAGQKVFGTDWLYKIVIRNL</sequence>
<keyword evidence="1" id="KW-0472">Membrane</keyword>
<feature type="transmembrane region" description="Helical" evidence="1">
    <location>
        <begin position="293"/>
        <end position="315"/>
    </location>
</feature>
<protein>
    <recommendedName>
        <fullName evidence="4">Glycosyltransferase RgtA/B/C/D-like domain-containing protein</fullName>
    </recommendedName>
</protein>
<reference evidence="2 3" key="1">
    <citation type="journal article" date="2016" name="Nat. Commun.">
        <title>Thousands of microbial genomes shed light on interconnected biogeochemical processes in an aquifer system.</title>
        <authorList>
            <person name="Anantharaman K."/>
            <person name="Brown C.T."/>
            <person name="Hug L.A."/>
            <person name="Sharon I."/>
            <person name="Castelle C.J."/>
            <person name="Probst A.J."/>
            <person name="Thomas B.C."/>
            <person name="Singh A."/>
            <person name="Wilkins M.J."/>
            <person name="Karaoz U."/>
            <person name="Brodie E.L."/>
            <person name="Williams K.H."/>
            <person name="Hubbard S.S."/>
            <person name="Banfield J.F."/>
        </authorList>
    </citation>
    <scope>NUCLEOTIDE SEQUENCE [LARGE SCALE GENOMIC DNA]</scope>
</reference>
<evidence type="ECO:0000256" key="1">
    <source>
        <dbReference type="SAM" id="Phobius"/>
    </source>
</evidence>
<feature type="transmembrane region" description="Helical" evidence="1">
    <location>
        <begin position="475"/>
        <end position="498"/>
    </location>
</feature>
<keyword evidence="1" id="KW-0812">Transmembrane</keyword>
<keyword evidence="1" id="KW-1133">Transmembrane helix</keyword>
<organism evidence="2 3">
    <name type="scientific">Candidatus Kuenenbacteria bacterium RIFCSPLOWO2_02_FULL_42_16</name>
    <dbReference type="NCBI Taxonomy" id="1798564"/>
    <lineage>
        <taxon>Bacteria</taxon>
        <taxon>Candidatus Kueneniibacteriota</taxon>
    </lineage>
</organism>
<dbReference type="STRING" id="1798564.A3H55_03790"/>
<dbReference type="Proteomes" id="UP000177998">
    <property type="component" value="Unassembled WGS sequence"/>
</dbReference>
<evidence type="ECO:0000313" key="2">
    <source>
        <dbReference type="EMBL" id="OGG91357.1"/>
    </source>
</evidence>
<feature type="transmembrane region" description="Helical" evidence="1">
    <location>
        <begin position="143"/>
        <end position="160"/>
    </location>
</feature>
<dbReference type="EMBL" id="MFMZ01000013">
    <property type="protein sequence ID" value="OGG91357.1"/>
    <property type="molecule type" value="Genomic_DNA"/>
</dbReference>
<comment type="caution">
    <text evidence="2">The sequence shown here is derived from an EMBL/GenBank/DDBJ whole genome shotgun (WGS) entry which is preliminary data.</text>
</comment>
<feature type="transmembrane region" description="Helical" evidence="1">
    <location>
        <begin position="403"/>
        <end position="423"/>
    </location>
</feature>
<feature type="transmembrane region" description="Helical" evidence="1">
    <location>
        <begin position="335"/>
        <end position="356"/>
    </location>
</feature>
<accession>A0A1F6FZU5</accession>
<feature type="transmembrane region" description="Helical" evidence="1">
    <location>
        <begin position="166"/>
        <end position="183"/>
    </location>
</feature>
<evidence type="ECO:0000313" key="3">
    <source>
        <dbReference type="Proteomes" id="UP000177998"/>
    </source>
</evidence>
<feature type="transmembrane region" description="Helical" evidence="1">
    <location>
        <begin position="368"/>
        <end position="391"/>
    </location>
</feature>
<gene>
    <name evidence="2" type="ORF">A3H55_03790</name>
</gene>
<dbReference type="AlphaFoldDB" id="A0A1F6FZU5"/>
<proteinExistence type="predicted"/>
<evidence type="ECO:0008006" key="4">
    <source>
        <dbReference type="Google" id="ProtNLM"/>
    </source>
</evidence>
<feature type="transmembrane region" description="Helical" evidence="1">
    <location>
        <begin position="114"/>
        <end position="134"/>
    </location>
</feature>
<feature type="transmembrane region" description="Helical" evidence="1">
    <location>
        <begin position="12"/>
        <end position="33"/>
    </location>
</feature>
<feature type="transmembrane region" description="Helical" evidence="1">
    <location>
        <begin position="443"/>
        <end position="463"/>
    </location>
</feature>